<organism evidence="10 11">
    <name type="scientific">Bradyrhizobium xenonodulans</name>
    <dbReference type="NCBI Taxonomy" id="2736875"/>
    <lineage>
        <taxon>Bacteria</taxon>
        <taxon>Pseudomonadati</taxon>
        <taxon>Pseudomonadota</taxon>
        <taxon>Alphaproteobacteria</taxon>
        <taxon>Hyphomicrobiales</taxon>
        <taxon>Nitrobacteraceae</taxon>
        <taxon>Bradyrhizobium</taxon>
    </lineage>
</organism>
<dbReference type="Proteomes" id="UP001179614">
    <property type="component" value="Chromosome"/>
</dbReference>
<keyword evidence="8" id="KW-0732">Signal</keyword>
<feature type="domain" description="L,D-TPase catalytic" evidence="9">
    <location>
        <begin position="196"/>
        <end position="329"/>
    </location>
</feature>
<evidence type="ECO:0000313" key="10">
    <source>
        <dbReference type="EMBL" id="WBL82236.1"/>
    </source>
</evidence>
<dbReference type="SUPFAM" id="SSF47090">
    <property type="entry name" value="PGBD-like"/>
    <property type="match status" value="1"/>
</dbReference>
<dbReference type="InterPro" id="IPR036366">
    <property type="entry name" value="PGBDSf"/>
</dbReference>
<dbReference type="InterPro" id="IPR002477">
    <property type="entry name" value="Peptidoglycan-bd-like"/>
</dbReference>
<name>A0ABY7MUZ8_9BRAD</name>
<dbReference type="InterPro" id="IPR036365">
    <property type="entry name" value="PGBD-like_sf"/>
</dbReference>
<feature type="active site" description="Proton donor/acceptor" evidence="7">
    <location>
        <position position="289"/>
    </location>
</feature>
<dbReference type="InterPro" id="IPR038063">
    <property type="entry name" value="Transpep_catalytic_dom"/>
</dbReference>
<dbReference type="RefSeq" id="WP_270171955.1">
    <property type="nucleotide sequence ID" value="NZ_CP089391.1"/>
</dbReference>
<dbReference type="CDD" id="cd16913">
    <property type="entry name" value="YkuD_like"/>
    <property type="match status" value="1"/>
</dbReference>
<feature type="active site" description="Nucleophile" evidence="7">
    <location>
        <position position="305"/>
    </location>
</feature>
<evidence type="ECO:0000256" key="7">
    <source>
        <dbReference type="PROSITE-ProRule" id="PRU01373"/>
    </source>
</evidence>
<evidence type="ECO:0000256" key="4">
    <source>
        <dbReference type="ARBA" id="ARBA00022960"/>
    </source>
</evidence>
<dbReference type="Pfam" id="PF03734">
    <property type="entry name" value="YkuD"/>
    <property type="match status" value="1"/>
</dbReference>
<dbReference type="Gene3D" id="1.10.101.10">
    <property type="entry name" value="PGBD-like superfamily/PGBD"/>
    <property type="match status" value="1"/>
</dbReference>
<protein>
    <submittedName>
        <fullName evidence="10">L,D-transpeptidase family protein</fullName>
    </submittedName>
</protein>
<keyword evidence="4 7" id="KW-0133">Cell shape</keyword>
<evidence type="ECO:0000256" key="6">
    <source>
        <dbReference type="ARBA" id="ARBA00023316"/>
    </source>
</evidence>
<sequence>MSLGKAGQIFVFLLFALAAPPVFAAEMTADAINSAQPSKKTLSNEKPTPAGVRLQVLLDRAHFSPGEIDGRFGENAKKALRAYAEARQLPSSDVLTEDVWKAMMQADGRPVMATYTVMEQDVAGPFLRKLPSKMEDMKEIPKLGFTSPREALAEKFHMSEQLLIALNPGRHFDRAGDSIVVVDTSSGGGGAPAKADRVEVDKVRQTVKLFDKSNALIGFYPATVGSEEKPSPSGTLKITEISRNPYYRYNPAYHFKGVRSRKPFTIKPGPNNPVGTVWINLSAEGYGIHGTPSPEKISKAESHGCVRLTNWDAERVAASVSKGTPVAFAESSP</sequence>
<evidence type="ECO:0000256" key="8">
    <source>
        <dbReference type="SAM" id="SignalP"/>
    </source>
</evidence>
<evidence type="ECO:0000256" key="2">
    <source>
        <dbReference type="ARBA" id="ARBA00005992"/>
    </source>
</evidence>
<dbReference type="PROSITE" id="PS52029">
    <property type="entry name" value="LD_TPASE"/>
    <property type="match status" value="1"/>
</dbReference>
<feature type="chain" id="PRO_5045426339" evidence="8">
    <location>
        <begin position="25"/>
        <end position="333"/>
    </location>
</feature>
<keyword evidence="5 7" id="KW-0573">Peptidoglycan synthesis</keyword>
<dbReference type="EMBL" id="CP089391">
    <property type="protein sequence ID" value="WBL82236.1"/>
    <property type="molecule type" value="Genomic_DNA"/>
</dbReference>
<dbReference type="InterPro" id="IPR050979">
    <property type="entry name" value="LD-transpeptidase"/>
</dbReference>
<keyword evidence="11" id="KW-1185">Reference proteome</keyword>
<evidence type="ECO:0000313" key="11">
    <source>
        <dbReference type="Proteomes" id="UP001179614"/>
    </source>
</evidence>
<evidence type="ECO:0000256" key="5">
    <source>
        <dbReference type="ARBA" id="ARBA00022984"/>
    </source>
</evidence>
<keyword evidence="6 7" id="KW-0961">Cell wall biogenesis/degradation</keyword>
<evidence type="ECO:0000259" key="9">
    <source>
        <dbReference type="PROSITE" id="PS52029"/>
    </source>
</evidence>
<comment type="pathway">
    <text evidence="1 7">Cell wall biogenesis; peptidoglycan biosynthesis.</text>
</comment>
<comment type="similarity">
    <text evidence="2">Belongs to the YkuD family.</text>
</comment>
<reference evidence="10" key="1">
    <citation type="submission" date="2021-12" db="EMBL/GenBank/DDBJ databases">
        <title>Bradyrhizobium xenonodulans sp. nov.</title>
        <authorList>
            <person name="Claassens R."/>
            <person name="Venter S.N."/>
            <person name="Beukes C.W."/>
            <person name="Stepkowski T."/>
            <person name="Steenkamp E.T."/>
        </authorList>
    </citation>
    <scope>NUCLEOTIDE SEQUENCE</scope>
    <source>
        <strain evidence="10">14AB</strain>
    </source>
</reference>
<dbReference type="Pfam" id="PF01471">
    <property type="entry name" value="PG_binding_1"/>
    <property type="match status" value="1"/>
</dbReference>
<gene>
    <name evidence="10" type="ORF">I3J27_18045</name>
</gene>
<accession>A0ABY7MUZ8</accession>
<evidence type="ECO:0000256" key="1">
    <source>
        <dbReference type="ARBA" id="ARBA00004752"/>
    </source>
</evidence>
<feature type="signal peptide" evidence="8">
    <location>
        <begin position="1"/>
        <end position="24"/>
    </location>
</feature>
<evidence type="ECO:0000256" key="3">
    <source>
        <dbReference type="ARBA" id="ARBA00022679"/>
    </source>
</evidence>
<dbReference type="Gene3D" id="2.40.440.10">
    <property type="entry name" value="L,D-transpeptidase catalytic domain-like"/>
    <property type="match status" value="1"/>
</dbReference>
<dbReference type="SUPFAM" id="SSF141523">
    <property type="entry name" value="L,D-transpeptidase catalytic domain-like"/>
    <property type="match status" value="1"/>
</dbReference>
<proteinExistence type="inferred from homology"/>
<dbReference type="PANTHER" id="PTHR30582:SF30">
    <property type="entry name" value="BLR4375 PROTEIN"/>
    <property type="match status" value="1"/>
</dbReference>
<dbReference type="PANTHER" id="PTHR30582">
    <property type="entry name" value="L,D-TRANSPEPTIDASE"/>
    <property type="match status" value="1"/>
</dbReference>
<keyword evidence="3" id="KW-0808">Transferase</keyword>
<dbReference type="InterPro" id="IPR005490">
    <property type="entry name" value="LD_TPept_cat_dom"/>
</dbReference>